<comment type="caution">
    <text evidence="2">The sequence shown here is derived from an EMBL/GenBank/DDBJ whole genome shotgun (WGS) entry which is preliminary data.</text>
</comment>
<proteinExistence type="predicted"/>
<feature type="compositionally biased region" description="Basic and acidic residues" evidence="1">
    <location>
        <begin position="193"/>
        <end position="212"/>
    </location>
</feature>
<dbReference type="EMBL" id="JASCZI010183005">
    <property type="protein sequence ID" value="MED6188923.1"/>
    <property type="molecule type" value="Genomic_DNA"/>
</dbReference>
<organism evidence="2 3">
    <name type="scientific">Stylosanthes scabra</name>
    <dbReference type="NCBI Taxonomy" id="79078"/>
    <lineage>
        <taxon>Eukaryota</taxon>
        <taxon>Viridiplantae</taxon>
        <taxon>Streptophyta</taxon>
        <taxon>Embryophyta</taxon>
        <taxon>Tracheophyta</taxon>
        <taxon>Spermatophyta</taxon>
        <taxon>Magnoliopsida</taxon>
        <taxon>eudicotyledons</taxon>
        <taxon>Gunneridae</taxon>
        <taxon>Pentapetalae</taxon>
        <taxon>rosids</taxon>
        <taxon>fabids</taxon>
        <taxon>Fabales</taxon>
        <taxon>Fabaceae</taxon>
        <taxon>Papilionoideae</taxon>
        <taxon>50 kb inversion clade</taxon>
        <taxon>dalbergioids sensu lato</taxon>
        <taxon>Dalbergieae</taxon>
        <taxon>Pterocarpus clade</taxon>
        <taxon>Stylosanthes</taxon>
    </lineage>
</organism>
<reference evidence="2 3" key="1">
    <citation type="journal article" date="2023" name="Plants (Basel)">
        <title>Bridging the Gap: Combining Genomics and Transcriptomics Approaches to Understand Stylosanthes scabra, an Orphan Legume from the Brazilian Caatinga.</title>
        <authorList>
            <person name="Ferreira-Neto J.R.C."/>
            <person name="da Silva M.D."/>
            <person name="Binneck E."/>
            <person name="de Melo N.F."/>
            <person name="da Silva R.H."/>
            <person name="de Melo A.L.T.M."/>
            <person name="Pandolfi V."/>
            <person name="Bustamante F.O."/>
            <person name="Brasileiro-Vidal A.C."/>
            <person name="Benko-Iseppon A.M."/>
        </authorList>
    </citation>
    <scope>NUCLEOTIDE SEQUENCE [LARGE SCALE GENOMIC DNA]</scope>
    <source>
        <tissue evidence="2">Leaves</tissue>
    </source>
</reference>
<sequence>MKVDSDPFEVNSNFVEPCCFEINMVGFHSFEFDTSLGNFEQNICQVSPGVGEGLLDFLMQQKLKDRDVSLCPRCNAVFDAEAAALFEKGRMKKELAHKEEQVRQQNGPRRVDVAGSTSSNPTLLLCNGCKSFRGRGGRGRGRFHGRFGQNRKRGCFHPFGSRFNNLSNKGSSEIIDKGAKTSALDQVVFPNKEKGKEVEAENKTSTEPMLKDQDDDLYDDEFVEEDEMISVVSILPAEFANSSHECLDGDYYDPN</sequence>
<evidence type="ECO:0000313" key="2">
    <source>
        <dbReference type="EMBL" id="MED6188923.1"/>
    </source>
</evidence>
<evidence type="ECO:0000256" key="1">
    <source>
        <dbReference type="SAM" id="MobiDB-lite"/>
    </source>
</evidence>
<keyword evidence="3" id="KW-1185">Reference proteome</keyword>
<name>A0ABU6WW94_9FABA</name>
<accession>A0ABU6WW94</accession>
<gene>
    <name evidence="2" type="ORF">PIB30_090638</name>
</gene>
<protein>
    <submittedName>
        <fullName evidence="2">Uncharacterized protein</fullName>
    </submittedName>
</protein>
<feature type="region of interest" description="Disordered" evidence="1">
    <location>
        <begin position="193"/>
        <end position="215"/>
    </location>
</feature>
<evidence type="ECO:0000313" key="3">
    <source>
        <dbReference type="Proteomes" id="UP001341840"/>
    </source>
</evidence>
<dbReference type="Proteomes" id="UP001341840">
    <property type="component" value="Unassembled WGS sequence"/>
</dbReference>